<dbReference type="InterPro" id="IPR012944">
    <property type="entry name" value="SusD_RagB_dom"/>
</dbReference>
<dbReference type="Gene3D" id="1.25.40.10">
    <property type="entry name" value="Tetratricopeptide repeat domain"/>
    <property type="match status" value="1"/>
</dbReference>
<accession>A0A9X2F4V2</accession>
<evidence type="ECO:0000256" key="5">
    <source>
        <dbReference type="ARBA" id="ARBA00023237"/>
    </source>
</evidence>
<dbReference type="Gene3D" id="1.25.40.390">
    <property type="match status" value="1"/>
</dbReference>
<evidence type="ECO:0000256" key="1">
    <source>
        <dbReference type="ARBA" id="ARBA00004442"/>
    </source>
</evidence>
<gene>
    <name evidence="9" type="ORF">NF867_15445</name>
</gene>
<evidence type="ECO:0000259" key="8">
    <source>
        <dbReference type="Pfam" id="PF14322"/>
    </source>
</evidence>
<keyword evidence="4" id="KW-0472">Membrane</keyword>
<protein>
    <submittedName>
        <fullName evidence="9">RagB/SusD family nutrient uptake outer membrane protein</fullName>
    </submittedName>
</protein>
<comment type="subcellular location">
    <subcellularLocation>
        <location evidence="1">Cell outer membrane</location>
    </subcellularLocation>
</comment>
<dbReference type="CDD" id="cd08977">
    <property type="entry name" value="SusD"/>
    <property type="match status" value="1"/>
</dbReference>
<evidence type="ECO:0000256" key="2">
    <source>
        <dbReference type="ARBA" id="ARBA00006275"/>
    </source>
</evidence>
<dbReference type="AlphaFoldDB" id="A0A9X2F4V2"/>
<name>A0A9X2F4V2_9SPHI</name>
<evidence type="ECO:0000256" key="6">
    <source>
        <dbReference type="SAM" id="SignalP"/>
    </source>
</evidence>
<feature type="signal peptide" evidence="6">
    <location>
        <begin position="1"/>
        <end position="23"/>
    </location>
</feature>
<keyword evidence="10" id="KW-1185">Reference proteome</keyword>
<dbReference type="Pfam" id="PF14322">
    <property type="entry name" value="SusD-like_3"/>
    <property type="match status" value="1"/>
</dbReference>
<comment type="caution">
    <text evidence="9">The sequence shown here is derived from an EMBL/GenBank/DDBJ whole genome shotgun (WGS) entry which is preliminary data.</text>
</comment>
<dbReference type="SUPFAM" id="SSF48452">
    <property type="entry name" value="TPR-like"/>
    <property type="match status" value="1"/>
</dbReference>
<evidence type="ECO:0000259" key="7">
    <source>
        <dbReference type="Pfam" id="PF07980"/>
    </source>
</evidence>
<keyword evidence="3 6" id="KW-0732">Signal</keyword>
<dbReference type="GO" id="GO:0009279">
    <property type="term" value="C:cell outer membrane"/>
    <property type="evidence" value="ECO:0007669"/>
    <property type="project" value="UniProtKB-SubCell"/>
</dbReference>
<feature type="chain" id="PRO_5040793661" evidence="6">
    <location>
        <begin position="24"/>
        <end position="531"/>
    </location>
</feature>
<evidence type="ECO:0000256" key="4">
    <source>
        <dbReference type="ARBA" id="ARBA00023136"/>
    </source>
</evidence>
<dbReference type="InterPro" id="IPR033985">
    <property type="entry name" value="SusD-like_N"/>
</dbReference>
<keyword evidence="5" id="KW-0998">Cell outer membrane</keyword>
<sequence>MKSTYKKITGLLCIGLIGLSSCSNDLNLTPTNANTASSAYATPQGYKQVLAKVYGSYAVTGSEGPDATSGDVKGIDQGTSDFTRMFWNAQELSTEEAAIVWNDPGVQDFHVMNWTSGNVMLLGLYSRSLYQITVCNEFIRESTDEKLASRNIRGADADEIRHYRAEARFLRAFQYWVLMDLFGNPSFVTENDPIGKFTPPQIKRADLFAYIESELKEIEPLLKAPKQNEYGRADQSAAWALLARMYLNAEVYLGSGKGRFNDAVTYAQKVIGSSYSLNSAYKNLFLGDNDKNNPETILAIAYDGVNSQNWGGTTYLINAAVSGAMNPPSFGIPSGGWSGIRSTKNLPLLFPDYSGATDKRAMFFGNNIEMNDLLTYTDGLAVGKFSNITSSNQTPPSPNGQYTSTDFPLFRLAEMYLIYAEAVKRGASEGSEATALNYLNQLRTRAFGNTSGNISSYNLDFVLDERGRELYWEGFRRSDLIRYNKFTSDAYVWPWKGGAKDGKGVEAFRVLYPIPASVLVSNPAMVQNTGY</sequence>
<reference evidence="9" key="1">
    <citation type="submission" date="2022-06" db="EMBL/GenBank/DDBJ databases">
        <title>Solitalea sp. MAHUQ-68 isolated from rhizospheric soil.</title>
        <authorList>
            <person name="Huq M.A."/>
        </authorList>
    </citation>
    <scope>NUCLEOTIDE SEQUENCE</scope>
    <source>
        <strain evidence="9">MAHUQ-68</strain>
    </source>
</reference>
<feature type="domain" description="SusD-like N-terminal" evidence="8">
    <location>
        <begin position="156"/>
        <end position="247"/>
    </location>
</feature>
<dbReference type="Gene3D" id="1.10.3780.10">
    <property type="entry name" value="SusD-like"/>
    <property type="match status" value="1"/>
</dbReference>
<dbReference type="PROSITE" id="PS51257">
    <property type="entry name" value="PROKAR_LIPOPROTEIN"/>
    <property type="match status" value="1"/>
</dbReference>
<comment type="similarity">
    <text evidence="2">Belongs to the SusD family.</text>
</comment>
<dbReference type="Pfam" id="PF07980">
    <property type="entry name" value="SusD_RagB"/>
    <property type="match status" value="1"/>
</dbReference>
<dbReference type="RefSeq" id="WP_252589283.1">
    <property type="nucleotide sequence ID" value="NZ_JAMWYS010000053.1"/>
</dbReference>
<evidence type="ECO:0000256" key="3">
    <source>
        <dbReference type="ARBA" id="ARBA00022729"/>
    </source>
</evidence>
<proteinExistence type="inferred from homology"/>
<evidence type="ECO:0000313" key="10">
    <source>
        <dbReference type="Proteomes" id="UP001155182"/>
    </source>
</evidence>
<dbReference type="Proteomes" id="UP001155182">
    <property type="component" value="Unassembled WGS sequence"/>
</dbReference>
<dbReference type="InterPro" id="IPR011990">
    <property type="entry name" value="TPR-like_helical_dom_sf"/>
</dbReference>
<feature type="domain" description="RagB/SusD" evidence="7">
    <location>
        <begin position="379"/>
        <end position="531"/>
    </location>
</feature>
<evidence type="ECO:0000313" key="9">
    <source>
        <dbReference type="EMBL" id="MCO4294255.1"/>
    </source>
</evidence>
<organism evidence="9 10">
    <name type="scientific">Solitalea agri</name>
    <dbReference type="NCBI Taxonomy" id="2953739"/>
    <lineage>
        <taxon>Bacteria</taxon>
        <taxon>Pseudomonadati</taxon>
        <taxon>Bacteroidota</taxon>
        <taxon>Sphingobacteriia</taxon>
        <taxon>Sphingobacteriales</taxon>
        <taxon>Sphingobacteriaceae</taxon>
        <taxon>Solitalea</taxon>
    </lineage>
</organism>
<dbReference type="EMBL" id="JAMWYS010000053">
    <property type="protein sequence ID" value="MCO4294255.1"/>
    <property type="molecule type" value="Genomic_DNA"/>
</dbReference>